<accession>Q6H823</accession>
<name>Q6H823_ORYSJ</name>
<proteinExistence type="predicted"/>
<evidence type="ECO:0000313" key="2">
    <source>
        <dbReference type="Proteomes" id="UP000000763"/>
    </source>
</evidence>
<dbReference type="EMBL" id="AP004085">
    <property type="protein sequence ID" value="BAD25126.1"/>
    <property type="molecule type" value="Genomic_DNA"/>
</dbReference>
<dbReference type="Proteomes" id="UP000000763">
    <property type="component" value="Chromosome 2"/>
</dbReference>
<evidence type="ECO:0000313" key="1">
    <source>
        <dbReference type="EMBL" id="BAD25126.1"/>
    </source>
</evidence>
<protein>
    <recommendedName>
        <fullName evidence="3">Ulp1 protease-like</fullName>
    </recommendedName>
</protein>
<dbReference type="AlphaFoldDB" id="Q6H823"/>
<organism evidence="1 2">
    <name type="scientific">Oryza sativa subsp. japonica</name>
    <name type="common">Rice</name>
    <dbReference type="NCBI Taxonomy" id="39947"/>
    <lineage>
        <taxon>Eukaryota</taxon>
        <taxon>Viridiplantae</taxon>
        <taxon>Streptophyta</taxon>
        <taxon>Embryophyta</taxon>
        <taxon>Tracheophyta</taxon>
        <taxon>Spermatophyta</taxon>
        <taxon>Magnoliopsida</taxon>
        <taxon>Liliopsida</taxon>
        <taxon>Poales</taxon>
        <taxon>Poaceae</taxon>
        <taxon>BOP clade</taxon>
        <taxon>Oryzoideae</taxon>
        <taxon>Oryzeae</taxon>
        <taxon>Oryzinae</taxon>
        <taxon>Oryza</taxon>
        <taxon>Oryza sativa</taxon>
    </lineage>
</organism>
<gene>
    <name evidence="1" type="primary">OJ1267_F10.39</name>
</gene>
<sequence>MEGDPNKERQPEFYMETTMTTQIERYSAVSDLARCGFEEEGYHVVDYVSDLQTAMSTTIR</sequence>
<evidence type="ECO:0008006" key="3">
    <source>
        <dbReference type="Google" id="ProtNLM"/>
    </source>
</evidence>
<reference evidence="2" key="2">
    <citation type="journal article" date="2008" name="Nucleic Acids Res.">
        <title>The rice annotation project database (RAP-DB): 2008 update.</title>
        <authorList>
            <consortium name="The rice annotation project (RAP)"/>
        </authorList>
    </citation>
    <scope>GENOME REANNOTATION</scope>
    <source>
        <strain evidence="2">cv. Nipponbare</strain>
    </source>
</reference>
<reference evidence="2" key="1">
    <citation type="journal article" date="2005" name="Nature">
        <title>The map-based sequence of the rice genome.</title>
        <authorList>
            <consortium name="International rice genome sequencing project (IRGSP)"/>
            <person name="Matsumoto T."/>
            <person name="Wu J."/>
            <person name="Kanamori H."/>
            <person name="Katayose Y."/>
            <person name="Fujisawa M."/>
            <person name="Namiki N."/>
            <person name="Mizuno H."/>
            <person name="Yamamoto K."/>
            <person name="Antonio B.A."/>
            <person name="Baba T."/>
            <person name="Sakata K."/>
            <person name="Nagamura Y."/>
            <person name="Aoki H."/>
            <person name="Arikawa K."/>
            <person name="Arita K."/>
            <person name="Bito T."/>
            <person name="Chiden Y."/>
            <person name="Fujitsuka N."/>
            <person name="Fukunaka R."/>
            <person name="Hamada M."/>
            <person name="Harada C."/>
            <person name="Hayashi A."/>
            <person name="Hijishita S."/>
            <person name="Honda M."/>
            <person name="Hosokawa S."/>
            <person name="Ichikawa Y."/>
            <person name="Idonuma A."/>
            <person name="Iijima M."/>
            <person name="Ikeda M."/>
            <person name="Ikeno M."/>
            <person name="Ito K."/>
            <person name="Ito S."/>
            <person name="Ito T."/>
            <person name="Ito Y."/>
            <person name="Ito Y."/>
            <person name="Iwabuchi A."/>
            <person name="Kamiya K."/>
            <person name="Karasawa W."/>
            <person name="Kurita K."/>
            <person name="Katagiri S."/>
            <person name="Kikuta A."/>
            <person name="Kobayashi H."/>
            <person name="Kobayashi N."/>
            <person name="Machita K."/>
            <person name="Maehara T."/>
            <person name="Masukawa M."/>
            <person name="Mizubayashi T."/>
            <person name="Mukai Y."/>
            <person name="Nagasaki H."/>
            <person name="Nagata Y."/>
            <person name="Naito S."/>
            <person name="Nakashima M."/>
            <person name="Nakama Y."/>
            <person name="Nakamichi Y."/>
            <person name="Nakamura M."/>
            <person name="Meguro A."/>
            <person name="Negishi M."/>
            <person name="Ohta I."/>
            <person name="Ohta T."/>
            <person name="Okamoto M."/>
            <person name="Ono N."/>
            <person name="Saji S."/>
            <person name="Sakaguchi M."/>
            <person name="Sakai K."/>
            <person name="Shibata M."/>
            <person name="Shimokawa T."/>
            <person name="Song J."/>
            <person name="Takazaki Y."/>
            <person name="Terasawa K."/>
            <person name="Tsugane M."/>
            <person name="Tsuji K."/>
            <person name="Ueda S."/>
            <person name="Waki K."/>
            <person name="Yamagata H."/>
            <person name="Yamamoto M."/>
            <person name="Yamamoto S."/>
            <person name="Yamane H."/>
            <person name="Yoshiki S."/>
            <person name="Yoshihara R."/>
            <person name="Yukawa K."/>
            <person name="Zhong H."/>
            <person name="Yano M."/>
            <person name="Yuan Q."/>
            <person name="Ouyang S."/>
            <person name="Liu J."/>
            <person name="Jones K.M."/>
            <person name="Gansberger K."/>
            <person name="Moffat K."/>
            <person name="Hill J."/>
            <person name="Bera J."/>
            <person name="Fadrosh D."/>
            <person name="Jin S."/>
            <person name="Johri S."/>
            <person name="Kim M."/>
            <person name="Overton L."/>
            <person name="Reardon M."/>
            <person name="Tsitrin T."/>
            <person name="Vuong H."/>
            <person name="Weaver B."/>
            <person name="Ciecko A."/>
            <person name="Tallon L."/>
            <person name="Jackson J."/>
            <person name="Pai G."/>
            <person name="Aken S.V."/>
            <person name="Utterback T."/>
            <person name="Reidmuller S."/>
            <person name="Feldblyum T."/>
            <person name="Hsiao J."/>
            <person name="Zismann V."/>
            <person name="Iobst S."/>
            <person name="de Vazeille A.R."/>
            <person name="Buell C.R."/>
            <person name="Ying K."/>
            <person name="Li Y."/>
            <person name="Lu T."/>
            <person name="Huang Y."/>
            <person name="Zhao Q."/>
            <person name="Feng Q."/>
            <person name="Zhang L."/>
            <person name="Zhu J."/>
            <person name="Weng Q."/>
            <person name="Mu J."/>
            <person name="Lu Y."/>
            <person name="Fan D."/>
            <person name="Liu Y."/>
            <person name="Guan J."/>
            <person name="Zhang Y."/>
            <person name="Yu S."/>
            <person name="Liu X."/>
            <person name="Zhang Y."/>
            <person name="Hong G."/>
            <person name="Han B."/>
            <person name="Choisne N."/>
            <person name="Demange N."/>
            <person name="Orjeda G."/>
            <person name="Samain S."/>
            <person name="Cattolico L."/>
            <person name="Pelletier E."/>
            <person name="Couloux A."/>
            <person name="Segurens B."/>
            <person name="Wincker P."/>
            <person name="D'Hont A."/>
            <person name="Scarpelli C."/>
            <person name="Weissenbach J."/>
            <person name="Salanoubat M."/>
            <person name="Quetier F."/>
            <person name="Yu Y."/>
            <person name="Kim H.R."/>
            <person name="Rambo T."/>
            <person name="Currie J."/>
            <person name="Collura K."/>
            <person name="Luo M."/>
            <person name="Yang T."/>
            <person name="Ammiraju J.S.S."/>
            <person name="Engler F."/>
            <person name="Soderlund C."/>
            <person name="Wing R.A."/>
            <person name="Palmer L.E."/>
            <person name="de la Bastide M."/>
            <person name="Spiegel L."/>
            <person name="Nascimento L."/>
            <person name="Zutavern T."/>
            <person name="O'Shaughnessy A."/>
            <person name="Dike S."/>
            <person name="Dedhia N."/>
            <person name="Preston R."/>
            <person name="Balija V."/>
            <person name="McCombie W.R."/>
            <person name="Chow T."/>
            <person name="Chen H."/>
            <person name="Chung M."/>
            <person name="Chen C."/>
            <person name="Shaw J."/>
            <person name="Wu H."/>
            <person name="Hsiao K."/>
            <person name="Chao Y."/>
            <person name="Chu M."/>
            <person name="Cheng C."/>
            <person name="Hour A."/>
            <person name="Lee P."/>
            <person name="Lin S."/>
            <person name="Lin Y."/>
            <person name="Liou J."/>
            <person name="Liu S."/>
            <person name="Hsing Y."/>
            <person name="Raghuvanshi S."/>
            <person name="Mohanty A."/>
            <person name="Bharti A.K."/>
            <person name="Gaur A."/>
            <person name="Gupta V."/>
            <person name="Kumar D."/>
            <person name="Ravi V."/>
            <person name="Vij S."/>
            <person name="Kapur A."/>
            <person name="Khurana P."/>
            <person name="Khurana P."/>
            <person name="Khurana J.P."/>
            <person name="Tyagi A.K."/>
            <person name="Gaikwad K."/>
            <person name="Singh A."/>
            <person name="Dalal V."/>
            <person name="Srivastava S."/>
            <person name="Dixit A."/>
            <person name="Pal A.K."/>
            <person name="Ghazi I.A."/>
            <person name="Yadav M."/>
            <person name="Pandit A."/>
            <person name="Bhargava A."/>
            <person name="Sureshbabu K."/>
            <person name="Batra K."/>
            <person name="Sharma T.R."/>
            <person name="Mohapatra T."/>
            <person name="Singh N.K."/>
            <person name="Messing J."/>
            <person name="Nelson A.B."/>
            <person name="Fuks G."/>
            <person name="Kavchok S."/>
            <person name="Keizer G."/>
            <person name="Linton E."/>
            <person name="Llaca V."/>
            <person name="Song R."/>
            <person name="Tanyolac B."/>
            <person name="Young S."/>
            <person name="Ho-Il K."/>
            <person name="Hahn J.H."/>
            <person name="Sangsakoo G."/>
            <person name="Vanavichit A."/>
            <person name="de Mattos Luiz.A.T."/>
            <person name="Zimmer P.D."/>
            <person name="Malone G."/>
            <person name="Dellagostin O."/>
            <person name="de Oliveira A.C."/>
            <person name="Bevan M."/>
            <person name="Bancroft I."/>
            <person name="Minx P."/>
            <person name="Cordum H."/>
            <person name="Wilson R."/>
            <person name="Cheng Z."/>
            <person name="Jin W."/>
            <person name="Jiang J."/>
            <person name="Leong S.A."/>
            <person name="Iwama H."/>
            <person name="Gojobori T."/>
            <person name="Itoh T."/>
            <person name="Niimura Y."/>
            <person name="Fujii Y."/>
            <person name="Habara T."/>
            <person name="Sakai H."/>
            <person name="Sato Y."/>
            <person name="Wilson G."/>
            <person name="Kumar K."/>
            <person name="McCouch S."/>
            <person name="Juretic N."/>
            <person name="Hoen D."/>
            <person name="Wright S."/>
            <person name="Bruskiewich R."/>
            <person name="Bureau T."/>
            <person name="Miyao A."/>
            <person name="Hirochika H."/>
            <person name="Nishikawa T."/>
            <person name="Kadowaki K."/>
            <person name="Sugiura M."/>
            <person name="Burr B."/>
            <person name="Sasaki T."/>
        </authorList>
    </citation>
    <scope>NUCLEOTIDE SEQUENCE [LARGE SCALE GENOMIC DNA]</scope>
    <source>
        <strain evidence="2">cv. Nipponbare</strain>
    </source>
</reference>